<organism evidence="5 6">
    <name type="scientific">beta proteobacterium KB13</name>
    <dbReference type="NCBI Taxonomy" id="314607"/>
    <lineage>
        <taxon>Bacteria</taxon>
        <taxon>Pseudomonadati</taxon>
        <taxon>Pseudomonadota</taxon>
        <taxon>Betaproteobacteria</taxon>
        <taxon>Nitrosomonadales</taxon>
        <taxon>OM43 clade</taxon>
    </lineage>
</organism>
<proteinExistence type="inferred from homology"/>
<keyword evidence="3" id="KW-1133">Transmembrane helix</keyword>
<reference evidence="6" key="1">
    <citation type="journal article" date="2012" name="Stand. Genomic Sci.">
        <title>Genome sequence of strain HIMB624, a cultured representative from the OM43 clade of marine Betaproteobacteria.</title>
        <authorList>
            <person name="Huggett M.J."/>
            <person name="Hayakawa D.H."/>
            <person name="Rappe M.S."/>
        </authorList>
    </citation>
    <scope>NUCLEOTIDE SEQUENCE [LARGE SCALE GENOMIC DNA]</scope>
    <source>
        <strain evidence="6">KB13</strain>
    </source>
</reference>
<dbReference type="STRING" id="314607.KB13_647"/>
<evidence type="ECO:0000259" key="4">
    <source>
        <dbReference type="Pfam" id="PF01645"/>
    </source>
</evidence>
<dbReference type="AlphaFoldDB" id="B6BU20"/>
<dbReference type="PANTHER" id="PTHR43819:SF1">
    <property type="entry name" value="ARCHAEAL-TYPE GLUTAMATE SYNTHASE [NADPH]"/>
    <property type="match status" value="1"/>
</dbReference>
<evidence type="ECO:0000313" key="5">
    <source>
        <dbReference type="EMBL" id="EDZ64515.1"/>
    </source>
</evidence>
<dbReference type="GO" id="GO:0006537">
    <property type="term" value="P:glutamate biosynthetic process"/>
    <property type="evidence" value="ECO:0007669"/>
    <property type="project" value="InterPro"/>
</dbReference>
<gene>
    <name evidence="5" type="primary">glt</name>
    <name evidence="5" type="ORF">KB13_647</name>
</gene>
<dbReference type="Gene3D" id="3.20.20.70">
    <property type="entry name" value="Aldolase class I"/>
    <property type="match status" value="1"/>
</dbReference>
<dbReference type="EMBL" id="DS995299">
    <property type="protein sequence ID" value="EDZ64515.1"/>
    <property type="molecule type" value="Genomic_DNA"/>
</dbReference>
<dbReference type="HOGENOM" id="CLU_026563_1_0_4"/>
<evidence type="ECO:0000256" key="1">
    <source>
        <dbReference type="ARBA" id="ARBA00009716"/>
    </source>
</evidence>
<keyword evidence="3" id="KW-0812">Transmembrane</keyword>
<dbReference type="PIRSF" id="PIRSF006429">
    <property type="entry name" value="GOGAT_lg_2"/>
    <property type="match status" value="1"/>
</dbReference>
<dbReference type="InterPro" id="IPR013785">
    <property type="entry name" value="Aldolase_TIM"/>
</dbReference>
<comment type="similarity">
    <text evidence="1 2">Belongs to the glutamate synthase family.</text>
</comment>
<dbReference type="PANTHER" id="PTHR43819">
    <property type="entry name" value="ARCHAEAL-TYPE GLUTAMATE SYNTHASE [NADPH]"/>
    <property type="match status" value="1"/>
</dbReference>
<sequence length="540" mass="60891">MKILRDIFWGRFTLFFIIGVLLFFSQTLPLRYEYKIFFLLTFSPLFLLGLYDLLQKKRSILTNYPLIGRMRFLLESIRPELRQYFWESDDDKVPYSRNQRAMVYQRAKNIHGIRPFGSLEEMYGDDYVWLNHSITPSVILDQDFRVKVGSGENAYNISVLNISGTSFGALSPNAITSFNLAAKKGKFAHNTGEGSFSKYHSNGGGDTIWQISTGYFGCRTKDGRFSEEKFKKTANLKQIKMIEIKISQGAKPGHGGMLLGSKVTEEIANTRGVEPGQDCISPAKHQEFSTPKELINFVYKLKKLSNNKPVGIKLCIGHPWEFISIIKTMVSMKKYVDFITIDGSEGGTGAAPAEFTDHFGSPLKDAIVFASNTLIGAGLKDQIKLAASGKLVSAFDIAQICALGADWVNMARPFMFSIGCIQARACHTGECPTGIATMNKSRYRAIDIEDRSNRASNFHKNTLHVFKEMLESVGVKHPSELNRRHIVRRLSESEIKLADQIYPKVLPNELLTKNKIKNCADPRLKVYWDKVNANSFNYSE</sequence>
<keyword evidence="6" id="KW-1185">Reference proteome</keyword>
<accession>B6BU20</accession>
<dbReference type="InterPro" id="IPR002932">
    <property type="entry name" value="Glu_synthdom"/>
</dbReference>
<keyword evidence="5" id="KW-0560">Oxidoreductase</keyword>
<dbReference type="GO" id="GO:0004355">
    <property type="term" value="F:glutamate synthase (NADPH) activity"/>
    <property type="evidence" value="ECO:0007669"/>
    <property type="project" value="UniProtKB-EC"/>
</dbReference>
<dbReference type="SUPFAM" id="SSF51395">
    <property type="entry name" value="FMN-linked oxidoreductases"/>
    <property type="match status" value="1"/>
</dbReference>
<dbReference type="InterPro" id="IPR024188">
    <property type="entry name" value="GltB"/>
</dbReference>
<feature type="transmembrane region" description="Helical" evidence="3">
    <location>
        <begin position="12"/>
        <end position="30"/>
    </location>
</feature>
<dbReference type="Proteomes" id="UP000004188">
    <property type="component" value="Unassembled WGS sequence"/>
</dbReference>
<protein>
    <submittedName>
        <fullName evidence="5">Glutamate synthase</fullName>
        <ecNumber evidence="5">1.4.1.13</ecNumber>
    </submittedName>
</protein>
<keyword evidence="3" id="KW-0472">Membrane</keyword>
<feature type="domain" description="Glutamate synthase" evidence="4">
    <location>
        <begin position="159"/>
        <end position="475"/>
    </location>
</feature>
<dbReference type="EC" id="1.4.1.13" evidence="5"/>
<evidence type="ECO:0000256" key="3">
    <source>
        <dbReference type="SAM" id="Phobius"/>
    </source>
</evidence>
<dbReference type="Pfam" id="PF01645">
    <property type="entry name" value="Glu_synthase"/>
    <property type="match status" value="1"/>
</dbReference>
<evidence type="ECO:0000313" key="6">
    <source>
        <dbReference type="Proteomes" id="UP000004188"/>
    </source>
</evidence>
<dbReference type="CDD" id="cd02808">
    <property type="entry name" value="GltS_FMN"/>
    <property type="match status" value="1"/>
</dbReference>
<name>B6BU20_9PROT</name>
<dbReference type="eggNOG" id="COG0069">
    <property type="taxonomic scope" value="Bacteria"/>
</dbReference>
<evidence type="ECO:0000256" key="2">
    <source>
        <dbReference type="PIRNR" id="PIRNR006429"/>
    </source>
</evidence>